<dbReference type="InterPro" id="IPR033738">
    <property type="entry name" value="AsnB_N"/>
</dbReference>
<dbReference type="PROSITE" id="PS51278">
    <property type="entry name" value="GATASE_TYPE_2"/>
    <property type="match status" value="1"/>
</dbReference>
<evidence type="ECO:0000256" key="4">
    <source>
        <dbReference type="ARBA" id="ARBA00022741"/>
    </source>
</evidence>
<dbReference type="Gene3D" id="3.60.20.10">
    <property type="entry name" value="Glutamine Phosphoribosylpyrophosphate, subunit 1, domain 1"/>
    <property type="match status" value="1"/>
</dbReference>
<proteinExistence type="inferred from homology"/>
<feature type="domain" description="Glutamine amidotransferase type-2" evidence="11">
    <location>
        <begin position="2"/>
        <end position="210"/>
    </location>
</feature>
<dbReference type="GO" id="GO:0006529">
    <property type="term" value="P:asparagine biosynthetic process"/>
    <property type="evidence" value="ECO:0007669"/>
    <property type="project" value="UniProtKB-KW"/>
</dbReference>
<dbReference type="InterPro" id="IPR014729">
    <property type="entry name" value="Rossmann-like_a/b/a_fold"/>
</dbReference>
<evidence type="ECO:0000313" key="12">
    <source>
        <dbReference type="EMBL" id="TCK18184.1"/>
    </source>
</evidence>
<protein>
    <recommendedName>
        <fullName evidence="3">asparagine synthase (glutamine-hydrolyzing)</fullName>
        <ecNumber evidence="3">6.3.5.4</ecNumber>
    </recommendedName>
</protein>
<sequence>MCGIAGIVSPQQNEPHAIKRMLDALRYRGPDDEGTYFGQGAVLGQRRLSIIDLEGGHQPIPNEDKSIWIVCNGEIYNYREIREELIGKGHTFSTKSDSEVVLHLYEEMGERCVDKLRGMFAFAIWDEKRQRLFAARDRLGQKPFYYVHRGNEFFFASEIKGLLAFDPALAELDPEALDQYLSLRIIASPRSMFRNIKKLPPAHRLTFDSSNGLSISEYWTLHYEPKLQGSDEDLVDQMEEKIIESIRLHMVSDVPVGAFVSGGLDSTLVVAMLMKHVASEPIQTFTIGLPYSQFDESPYARMVAEQYGTKHHEKIVTPSLLDTLPTLVSHLDEPSDPLSICTYLIAKMAREHVKVVLGGDGGDELFGGYDRYYGNRYASYYAMLPAFIRDYLIGPALKLVPDGGWYKSKSHQVKWLHKLSYMGGSERYARSLSYFYFGPEWKDSLYGPAMDTVRNTFDPESSIRDMFDGAHAHDIVDRMLCADSFVRLPDHPVMILDRMTMANSLEARAPLMDHVVAEFAARLPARMKVRGRSLRYIQYKLAERYLPRDVIDRPKQGFSSALPYMLRDEYRLLFKLFLRDSELARDGYLQQPAIDKLLGEHETGRVDHGNRLWLLLNSETWYRMFIKGNSTDELYAHISAHTGASAETLNAASM</sequence>
<evidence type="ECO:0000256" key="1">
    <source>
        <dbReference type="ARBA" id="ARBA00005187"/>
    </source>
</evidence>
<dbReference type="SUPFAM" id="SSF56235">
    <property type="entry name" value="N-terminal nucleophile aminohydrolases (Ntn hydrolases)"/>
    <property type="match status" value="1"/>
</dbReference>
<comment type="pathway">
    <text evidence="1">Amino-acid biosynthesis; L-asparagine biosynthesis; L-asparagine from L-aspartate (L-Gln route): step 1/1.</text>
</comment>
<feature type="site" description="Important for beta-aspartyl-AMP intermediate formation" evidence="10">
    <location>
        <position position="360"/>
    </location>
</feature>
<gene>
    <name evidence="12" type="ORF">DFR30_1459</name>
</gene>
<dbReference type="InterPro" id="IPR001962">
    <property type="entry name" value="Asn_synthase"/>
</dbReference>
<dbReference type="CDD" id="cd01991">
    <property type="entry name" value="Asn_synthase_B_C"/>
    <property type="match status" value="1"/>
</dbReference>
<dbReference type="EMBL" id="SMFX01000001">
    <property type="protein sequence ID" value="TCK18184.1"/>
    <property type="molecule type" value="Genomic_DNA"/>
</dbReference>
<dbReference type="GO" id="GO:0005524">
    <property type="term" value="F:ATP binding"/>
    <property type="evidence" value="ECO:0007669"/>
    <property type="project" value="UniProtKB-KW"/>
</dbReference>
<evidence type="ECO:0000313" key="13">
    <source>
        <dbReference type="Proteomes" id="UP000295707"/>
    </source>
</evidence>
<keyword evidence="5 9" id="KW-0067">ATP-binding</keyword>
<dbReference type="OrthoDB" id="9763290at2"/>
<dbReference type="InterPro" id="IPR017932">
    <property type="entry name" value="GATase_2_dom"/>
</dbReference>
<dbReference type="GO" id="GO:0005829">
    <property type="term" value="C:cytosol"/>
    <property type="evidence" value="ECO:0007669"/>
    <property type="project" value="TreeGrafter"/>
</dbReference>
<dbReference type="Pfam" id="PF13537">
    <property type="entry name" value="GATase_7"/>
    <property type="match status" value="1"/>
</dbReference>
<evidence type="ECO:0000256" key="6">
    <source>
        <dbReference type="ARBA" id="ARBA00022962"/>
    </source>
</evidence>
<dbReference type="RefSeq" id="WP_132972008.1">
    <property type="nucleotide sequence ID" value="NZ_SMFX01000001.1"/>
</dbReference>
<evidence type="ECO:0000256" key="10">
    <source>
        <dbReference type="PIRSR" id="PIRSR001589-3"/>
    </source>
</evidence>
<comment type="catalytic activity">
    <reaction evidence="7">
        <text>L-aspartate + L-glutamine + ATP + H2O = L-asparagine + L-glutamate + AMP + diphosphate + H(+)</text>
        <dbReference type="Rhea" id="RHEA:12228"/>
        <dbReference type="ChEBI" id="CHEBI:15377"/>
        <dbReference type="ChEBI" id="CHEBI:15378"/>
        <dbReference type="ChEBI" id="CHEBI:29985"/>
        <dbReference type="ChEBI" id="CHEBI:29991"/>
        <dbReference type="ChEBI" id="CHEBI:30616"/>
        <dbReference type="ChEBI" id="CHEBI:33019"/>
        <dbReference type="ChEBI" id="CHEBI:58048"/>
        <dbReference type="ChEBI" id="CHEBI:58359"/>
        <dbReference type="ChEBI" id="CHEBI:456215"/>
        <dbReference type="EC" id="6.3.5.4"/>
    </reaction>
</comment>
<evidence type="ECO:0000256" key="8">
    <source>
        <dbReference type="PIRSR" id="PIRSR001589-1"/>
    </source>
</evidence>
<keyword evidence="6 8" id="KW-0315">Glutamine amidotransferase</keyword>
<evidence type="ECO:0000259" key="11">
    <source>
        <dbReference type="PROSITE" id="PS51278"/>
    </source>
</evidence>
<evidence type="ECO:0000256" key="3">
    <source>
        <dbReference type="ARBA" id="ARBA00012737"/>
    </source>
</evidence>
<name>A0A4R1H8M0_9GAMM</name>
<feature type="binding site" evidence="9">
    <location>
        <position position="97"/>
    </location>
    <ligand>
        <name>L-glutamine</name>
        <dbReference type="ChEBI" id="CHEBI:58359"/>
    </ligand>
</feature>
<evidence type="ECO:0000256" key="5">
    <source>
        <dbReference type="ARBA" id="ARBA00022840"/>
    </source>
</evidence>
<keyword evidence="8" id="KW-0028">Amino-acid biosynthesis</keyword>
<dbReference type="Gene3D" id="3.40.50.620">
    <property type="entry name" value="HUPs"/>
    <property type="match status" value="1"/>
</dbReference>
<evidence type="ECO:0000256" key="7">
    <source>
        <dbReference type="ARBA" id="ARBA00048741"/>
    </source>
</evidence>
<feature type="active site" description="For GATase activity" evidence="8">
    <location>
        <position position="2"/>
    </location>
</feature>
<dbReference type="AlphaFoldDB" id="A0A4R1H8M0"/>
<dbReference type="SUPFAM" id="SSF52402">
    <property type="entry name" value="Adenine nucleotide alpha hydrolases-like"/>
    <property type="match status" value="1"/>
</dbReference>
<feature type="binding site" evidence="9">
    <location>
        <position position="287"/>
    </location>
    <ligand>
        <name>ATP</name>
        <dbReference type="ChEBI" id="CHEBI:30616"/>
    </ligand>
</feature>
<organism evidence="12 13">
    <name type="scientific">Thiogranum longum</name>
    <dbReference type="NCBI Taxonomy" id="1537524"/>
    <lineage>
        <taxon>Bacteria</taxon>
        <taxon>Pseudomonadati</taxon>
        <taxon>Pseudomonadota</taxon>
        <taxon>Gammaproteobacteria</taxon>
        <taxon>Chromatiales</taxon>
        <taxon>Ectothiorhodospiraceae</taxon>
        <taxon>Thiogranum</taxon>
    </lineage>
</organism>
<evidence type="ECO:0000256" key="9">
    <source>
        <dbReference type="PIRSR" id="PIRSR001589-2"/>
    </source>
</evidence>
<accession>A0A4R1H8M0</accession>
<dbReference type="PANTHER" id="PTHR43284">
    <property type="entry name" value="ASPARAGINE SYNTHETASE (GLUTAMINE-HYDROLYZING)"/>
    <property type="match status" value="1"/>
</dbReference>
<keyword evidence="13" id="KW-1185">Reference proteome</keyword>
<dbReference type="InterPro" id="IPR029055">
    <property type="entry name" value="Ntn_hydrolases_N"/>
</dbReference>
<dbReference type="GO" id="GO:0004066">
    <property type="term" value="F:asparagine synthase (glutamine-hydrolyzing) activity"/>
    <property type="evidence" value="ECO:0007669"/>
    <property type="project" value="UniProtKB-EC"/>
</dbReference>
<dbReference type="NCBIfam" id="TIGR01536">
    <property type="entry name" value="asn_synth_AEB"/>
    <property type="match status" value="1"/>
</dbReference>
<keyword evidence="4 9" id="KW-0547">Nucleotide-binding</keyword>
<dbReference type="Proteomes" id="UP000295707">
    <property type="component" value="Unassembled WGS sequence"/>
</dbReference>
<dbReference type="PANTHER" id="PTHR43284:SF1">
    <property type="entry name" value="ASPARAGINE SYNTHETASE"/>
    <property type="match status" value="1"/>
</dbReference>
<dbReference type="InterPro" id="IPR051786">
    <property type="entry name" value="ASN_synthetase/amidase"/>
</dbReference>
<keyword evidence="8" id="KW-0061">Asparagine biosynthesis</keyword>
<dbReference type="Pfam" id="PF00733">
    <property type="entry name" value="Asn_synthase"/>
    <property type="match status" value="1"/>
</dbReference>
<evidence type="ECO:0000256" key="2">
    <source>
        <dbReference type="ARBA" id="ARBA00005752"/>
    </source>
</evidence>
<comment type="similarity">
    <text evidence="2">Belongs to the asparagine synthetase family.</text>
</comment>
<dbReference type="CDD" id="cd00712">
    <property type="entry name" value="AsnB"/>
    <property type="match status" value="1"/>
</dbReference>
<comment type="caution">
    <text evidence="12">The sequence shown here is derived from an EMBL/GenBank/DDBJ whole genome shotgun (WGS) entry which is preliminary data.</text>
</comment>
<dbReference type="InterPro" id="IPR006426">
    <property type="entry name" value="Asn_synth_AEB"/>
</dbReference>
<dbReference type="PIRSF" id="PIRSF001589">
    <property type="entry name" value="Asn_synthetase_glu-h"/>
    <property type="match status" value="1"/>
</dbReference>
<dbReference type="EC" id="6.3.5.4" evidence="3"/>
<reference evidence="12 13" key="1">
    <citation type="submission" date="2019-03" db="EMBL/GenBank/DDBJ databases">
        <title>Genomic Encyclopedia of Type Strains, Phase IV (KMG-IV): sequencing the most valuable type-strain genomes for metagenomic binning, comparative biology and taxonomic classification.</title>
        <authorList>
            <person name="Goeker M."/>
        </authorList>
    </citation>
    <scope>NUCLEOTIDE SEQUENCE [LARGE SCALE GENOMIC DNA]</scope>
    <source>
        <strain evidence="12 13">DSM 19610</strain>
    </source>
</reference>